<feature type="compositionally biased region" description="Low complexity" evidence="5">
    <location>
        <begin position="61"/>
        <end position="83"/>
    </location>
</feature>
<feature type="compositionally biased region" description="Acidic residues" evidence="5">
    <location>
        <begin position="344"/>
        <end position="354"/>
    </location>
</feature>
<proteinExistence type="predicted"/>
<dbReference type="SUPFAM" id="SSF47113">
    <property type="entry name" value="Histone-fold"/>
    <property type="match status" value="1"/>
</dbReference>
<dbReference type="AlphaFoldDB" id="A0AAJ0F7Z9"/>
<dbReference type="InterPro" id="IPR035425">
    <property type="entry name" value="CENP-T/H4_C"/>
</dbReference>
<accession>A0AAJ0F7Z9</accession>
<evidence type="ECO:0000256" key="2">
    <source>
        <dbReference type="ARBA" id="ARBA00004286"/>
    </source>
</evidence>
<dbReference type="GO" id="GO:0000712">
    <property type="term" value="P:resolution of meiotic recombination intermediates"/>
    <property type="evidence" value="ECO:0007669"/>
    <property type="project" value="TreeGrafter"/>
</dbReference>
<evidence type="ECO:0000256" key="5">
    <source>
        <dbReference type="SAM" id="MobiDB-lite"/>
    </source>
</evidence>
<dbReference type="PANTHER" id="PTHR22980">
    <property type="entry name" value="CORTISTATIN"/>
    <property type="match status" value="1"/>
</dbReference>
<evidence type="ECO:0000256" key="3">
    <source>
        <dbReference type="ARBA" id="ARBA00022454"/>
    </source>
</evidence>
<keyword evidence="3" id="KW-0158">Chromosome</keyword>
<keyword evidence="8" id="KW-1185">Reference proteome</keyword>
<evidence type="ECO:0000256" key="4">
    <source>
        <dbReference type="ARBA" id="ARBA00023242"/>
    </source>
</evidence>
<reference evidence="7" key="1">
    <citation type="submission" date="2023-06" db="EMBL/GenBank/DDBJ databases">
        <title>Genome-scale phylogeny and comparative genomics of the fungal order Sordariales.</title>
        <authorList>
            <consortium name="Lawrence Berkeley National Laboratory"/>
            <person name="Hensen N."/>
            <person name="Bonometti L."/>
            <person name="Westerberg I."/>
            <person name="Brannstrom I.O."/>
            <person name="Guillou S."/>
            <person name="Cros-Aarteil S."/>
            <person name="Calhoun S."/>
            <person name="Haridas S."/>
            <person name="Kuo A."/>
            <person name="Mondo S."/>
            <person name="Pangilinan J."/>
            <person name="Riley R."/>
            <person name="Labutti K."/>
            <person name="Andreopoulos B."/>
            <person name="Lipzen A."/>
            <person name="Chen C."/>
            <person name="Yanf M."/>
            <person name="Daum C."/>
            <person name="Ng V."/>
            <person name="Clum A."/>
            <person name="Steindorff A."/>
            <person name="Ohm R."/>
            <person name="Martin F."/>
            <person name="Silar P."/>
            <person name="Natvig D."/>
            <person name="Lalanne C."/>
            <person name="Gautier V."/>
            <person name="Ament-Velasquez S.L."/>
            <person name="Kruys A."/>
            <person name="Hutchinson M.I."/>
            <person name="Powell A.J."/>
            <person name="Barry K."/>
            <person name="Miller A.N."/>
            <person name="Grigoriev I.V."/>
            <person name="Debuchy R."/>
            <person name="Gladieux P."/>
            <person name="Thoren M.H."/>
            <person name="Johannesson H."/>
        </authorList>
    </citation>
    <scope>NUCLEOTIDE SEQUENCE</scope>
    <source>
        <strain evidence="7">PSN4</strain>
    </source>
</reference>
<dbReference type="GO" id="GO:0003682">
    <property type="term" value="F:chromatin binding"/>
    <property type="evidence" value="ECO:0007669"/>
    <property type="project" value="TreeGrafter"/>
</dbReference>
<feature type="compositionally biased region" description="Basic and acidic residues" evidence="5">
    <location>
        <begin position="104"/>
        <end position="115"/>
    </location>
</feature>
<dbReference type="GO" id="GO:0071821">
    <property type="term" value="C:FANCM-MHF complex"/>
    <property type="evidence" value="ECO:0007669"/>
    <property type="project" value="TreeGrafter"/>
</dbReference>
<feature type="compositionally biased region" description="Polar residues" evidence="5">
    <location>
        <begin position="32"/>
        <end position="60"/>
    </location>
</feature>
<organism evidence="7 8">
    <name type="scientific">Echria macrotheca</name>
    <dbReference type="NCBI Taxonomy" id="438768"/>
    <lineage>
        <taxon>Eukaryota</taxon>
        <taxon>Fungi</taxon>
        <taxon>Dikarya</taxon>
        <taxon>Ascomycota</taxon>
        <taxon>Pezizomycotina</taxon>
        <taxon>Sordariomycetes</taxon>
        <taxon>Sordariomycetidae</taxon>
        <taxon>Sordariales</taxon>
        <taxon>Schizotheciaceae</taxon>
        <taxon>Echria</taxon>
    </lineage>
</organism>
<protein>
    <submittedName>
        <fullName evidence="7">Centromere kinetochore component CENP-T-domain-containing protein</fullName>
    </submittedName>
</protein>
<dbReference type="InterPro" id="IPR009072">
    <property type="entry name" value="Histone-fold"/>
</dbReference>
<dbReference type="EMBL" id="MU839829">
    <property type="protein sequence ID" value="KAK1758531.1"/>
    <property type="molecule type" value="Genomic_DNA"/>
</dbReference>
<comment type="subcellular location">
    <subcellularLocation>
        <location evidence="2">Chromosome</location>
    </subcellularLocation>
    <subcellularLocation>
        <location evidence="1">Nucleus</location>
    </subcellularLocation>
</comment>
<dbReference type="Proteomes" id="UP001239445">
    <property type="component" value="Unassembled WGS sequence"/>
</dbReference>
<feature type="region of interest" description="Disordered" evidence="5">
    <location>
        <begin position="1"/>
        <end position="270"/>
    </location>
</feature>
<gene>
    <name evidence="7" type="ORF">QBC47DRAFT_144376</name>
</gene>
<evidence type="ECO:0000259" key="6">
    <source>
        <dbReference type="Pfam" id="PF15511"/>
    </source>
</evidence>
<dbReference type="Gene3D" id="1.10.20.10">
    <property type="entry name" value="Histone, subunit A"/>
    <property type="match status" value="1"/>
</dbReference>
<feature type="compositionally biased region" description="Acidic residues" evidence="5">
    <location>
        <begin position="251"/>
        <end position="262"/>
    </location>
</feature>
<dbReference type="GO" id="GO:0005694">
    <property type="term" value="C:chromosome"/>
    <property type="evidence" value="ECO:0007669"/>
    <property type="project" value="UniProtKB-SubCell"/>
</dbReference>
<evidence type="ECO:0000256" key="1">
    <source>
        <dbReference type="ARBA" id="ARBA00004123"/>
    </source>
</evidence>
<sequence length="516" mass="56826">MARESHPPGRNPAPDPDTPVRRAISAEPGSVAASSRLSFSIRTPASQGRNLTLNRSVQGLSASGRKAGAGAASATPHARAAFRTIDSRRAAISTPHLANRRRSVREARETPRDVLRNLGKALAKTSEAIKSSSSSPKSPKPADDTILEERPSQFLDDDDDEDLPKRPRLSLPIDVDEDDDDELRPHRSAGLEDEDLTMRSVEMPRRAYSEQPARLSTGSVRISDYYGRGGEAPDDEDGIDPGFFPPRAPIPEEDFGFDDDGPSYDRSGFDMARRDTLGRASDFGLEVPLDMANESTVMLAPQLEDSPMRPPPEDFAPMFDQRSDDDDDDGDNNADMEGFPDPVSEPEEDNEVETVAEARTPVTATVTAKSAITKRGSSTKETIKRTKRISRHSIEYPSLPAGVVKRLAQTFAKTSGAKGKINPETLKAIIQASDWFFEQIGEDLEAYAKHAHRKTIDESDMLTLMKRQRQTSSHMTPFALAQRHLPRELLQELRMTPPVAPKKRRRASVGEDPEVT</sequence>
<dbReference type="GO" id="GO:0046982">
    <property type="term" value="F:protein heterodimerization activity"/>
    <property type="evidence" value="ECO:0007669"/>
    <property type="project" value="InterPro"/>
</dbReference>
<feature type="region of interest" description="Disordered" evidence="5">
    <location>
        <begin position="302"/>
        <end position="355"/>
    </location>
</feature>
<dbReference type="GO" id="GO:0031297">
    <property type="term" value="P:replication fork processing"/>
    <property type="evidence" value="ECO:0007669"/>
    <property type="project" value="TreeGrafter"/>
</dbReference>
<dbReference type="Pfam" id="PF15511">
    <property type="entry name" value="CENP-T_C"/>
    <property type="match status" value="1"/>
</dbReference>
<dbReference type="CDD" id="cd22920">
    <property type="entry name" value="HFD_CENP-T"/>
    <property type="match status" value="1"/>
</dbReference>
<keyword evidence="4" id="KW-0539">Nucleus</keyword>
<evidence type="ECO:0000313" key="7">
    <source>
        <dbReference type="EMBL" id="KAK1758531.1"/>
    </source>
</evidence>
<feature type="domain" description="CENP-T/Histone H4 histone fold" evidence="6">
    <location>
        <begin position="392"/>
        <end position="497"/>
    </location>
</feature>
<comment type="caution">
    <text evidence="7">The sequence shown here is derived from an EMBL/GenBank/DDBJ whole genome shotgun (WGS) entry which is preliminary data.</text>
</comment>
<feature type="compositionally biased region" description="Acidic residues" evidence="5">
    <location>
        <begin position="323"/>
        <end position="334"/>
    </location>
</feature>
<name>A0AAJ0F7Z9_9PEZI</name>
<feature type="compositionally biased region" description="Basic and acidic residues" evidence="5">
    <location>
        <begin position="140"/>
        <end position="151"/>
    </location>
</feature>
<feature type="region of interest" description="Disordered" evidence="5">
    <location>
        <begin position="492"/>
        <end position="516"/>
    </location>
</feature>
<evidence type="ECO:0000313" key="8">
    <source>
        <dbReference type="Proteomes" id="UP001239445"/>
    </source>
</evidence>
<dbReference type="PANTHER" id="PTHR22980:SF5">
    <property type="entry name" value="CENP-T_HISTONE H4 HISTONE FOLD DOMAIN-CONTAINING PROTEIN"/>
    <property type="match status" value="1"/>
</dbReference>